<keyword evidence="2" id="KW-1133">Transmembrane helix</keyword>
<name>E4ZTH0_LEPMJ</name>
<evidence type="ECO:0000256" key="1">
    <source>
        <dbReference type="SAM" id="MobiDB-lite"/>
    </source>
</evidence>
<sequence length="329" mass="35528">MSTDSLYPSIPAQLHLLIHASWTPWKYSSTCIPGYPLLTGNTRYVCAYYLCRCSVLAMGAYSEGGVESTADLYSSNLSESQWRRRWDATIMKRNGEPSLRSCFYVIISRCSTSSIRVIVHTPKLCFHHIKMHSVNFLLPLAFALSASADPVGTPSVPAGYTPARQFHHYNAHERRDDPEVDPEILCGANYKDCGDGWCCSARQNCAGKIETVPVCKDPTVTYGILEGTEPAMPFDDLDDKLESMSNLLESLTGGPQTDRPRTTGPQTNRPQAEGTQTDGPEADGPANTAGFQETGAAAVNGLNGFGSMAVVVAGLWGIAAMGGAGFLLM</sequence>
<organism evidence="4">
    <name type="scientific">Leptosphaeria maculans (strain JN3 / isolate v23.1.3 / race Av1-4-5-6-7-8)</name>
    <name type="common">Blackleg fungus</name>
    <name type="synonym">Phoma lingam</name>
    <dbReference type="NCBI Taxonomy" id="985895"/>
    <lineage>
        <taxon>Eukaryota</taxon>
        <taxon>Fungi</taxon>
        <taxon>Dikarya</taxon>
        <taxon>Ascomycota</taxon>
        <taxon>Pezizomycotina</taxon>
        <taxon>Dothideomycetes</taxon>
        <taxon>Pleosporomycetidae</taxon>
        <taxon>Pleosporales</taxon>
        <taxon>Pleosporineae</taxon>
        <taxon>Leptosphaeriaceae</taxon>
        <taxon>Plenodomus</taxon>
        <taxon>Plenodomus lingam/Leptosphaeria maculans species complex</taxon>
    </lineage>
</organism>
<dbReference type="InParanoid" id="E4ZTH0"/>
<feature type="region of interest" description="Disordered" evidence="1">
    <location>
        <begin position="249"/>
        <end position="290"/>
    </location>
</feature>
<evidence type="ECO:0000313" key="4">
    <source>
        <dbReference type="Proteomes" id="UP000002668"/>
    </source>
</evidence>
<dbReference type="Proteomes" id="UP000002668">
    <property type="component" value="Genome"/>
</dbReference>
<reference evidence="4" key="1">
    <citation type="journal article" date="2011" name="Nat. Commun.">
        <title>Effector diversification within compartments of the Leptosphaeria maculans genome affected by Repeat-Induced Point mutations.</title>
        <authorList>
            <person name="Rouxel T."/>
            <person name="Grandaubert J."/>
            <person name="Hane J.K."/>
            <person name="Hoede C."/>
            <person name="van de Wouw A.P."/>
            <person name="Couloux A."/>
            <person name="Dominguez V."/>
            <person name="Anthouard V."/>
            <person name="Bally P."/>
            <person name="Bourras S."/>
            <person name="Cozijnsen A.J."/>
            <person name="Ciuffetti L.M."/>
            <person name="Degrave A."/>
            <person name="Dilmaghani A."/>
            <person name="Duret L."/>
            <person name="Fudal I."/>
            <person name="Goodwin S.B."/>
            <person name="Gout L."/>
            <person name="Glaser N."/>
            <person name="Linglin J."/>
            <person name="Kema G.H.J."/>
            <person name="Lapalu N."/>
            <person name="Lawrence C.B."/>
            <person name="May K."/>
            <person name="Meyer M."/>
            <person name="Ollivier B."/>
            <person name="Poulain J."/>
            <person name="Schoch C.L."/>
            <person name="Simon A."/>
            <person name="Spatafora J.W."/>
            <person name="Stachowiak A."/>
            <person name="Turgeon B.G."/>
            <person name="Tyler B.M."/>
            <person name="Vincent D."/>
            <person name="Weissenbach J."/>
            <person name="Amselem J."/>
            <person name="Quesneville H."/>
            <person name="Oliver R.P."/>
            <person name="Wincker P."/>
            <person name="Balesdent M.-H."/>
            <person name="Howlett B.J."/>
        </authorList>
    </citation>
    <scope>NUCLEOTIDE SEQUENCE [LARGE SCALE GENOMIC DNA]</scope>
    <source>
        <strain evidence="4">JN3 / isolate v23.1.3 / race Av1-4-5-6-7-8</strain>
    </source>
</reference>
<keyword evidence="2" id="KW-0472">Membrane</keyword>
<feature type="transmembrane region" description="Helical" evidence="2">
    <location>
        <begin position="305"/>
        <end position="328"/>
    </location>
</feature>
<dbReference type="GeneID" id="13291309"/>
<evidence type="ECO:0000256" key="2">
    <source>
        <dbReference type="SAM" id="Phobius"/>
    </source>
</evidence>
<evidence type="ECO:0000313" key="3">
    <source>
        <dbReference type="EMBL" id="CBX94826.1"/>
    </source>
</evidence>
<feature type="compositionally biased region" description="Polar residues" evidence="1">
    <location>
        <begin position="263"/>
        <end position="278"/>
    </location>
</feature>
<protein>
    <submittedName>
        <fullName evidence="3">Predicted protein</fullName>
    </submittedName>
</protein>
<dbReference type="HOGENOM" id="CLU_844862_0_0_1"/>
<dbReference type="OrthoDB" id="3792495at2759"/>
<keyword evidence="4" id="KW-1185">Reference proteome</keyword>
<dbReference type="VEuPathDB" id="FungiDB:LEMA_P118290.1"/>
<keyword evidence="2" id="KW-0812">Transmembrane</keyword>
<accession>E4ZTH0</accession>
<dbReference type="EMBL" id="FP929125">
    <property type="protein sequence ID" value="CBX94826.1"/>
    <property type="molecule type" value="Genomic_DNA"/>
</dbReference>
<gene>
    <name evidence="3" type="ORF">LEMA_P118290.1</name>
</gene>
<dbReference type="AlphaFoldDB" id="E4ZTH0"/>
<proteinExistence type="predicted"/>